<keyword evidence="1" id="KW-0732">Signal</keyword>
<dbReference type="EMBL" id="QDKL01000002">
    <property type="protein sequence ID" value="RZF21507.1"/>
    <property type="molecule type" value="Genomic_DNA"/>
</dbReference>
<sequence length="164" mass="18746">MEKKMFKLITLFSVLINFSTFADVRESLTSAQKEEVVNVLKANEKLHASFFKYDAKSVADSAQELKNAMNKVSHEKIKKLLKFSMTKLDEIKANKTKDENGQNYHTISMALIYILNTYDVGSEYNAYSCPMVKKKWVQNSSKQEKVHNPYAANMPHCGSKDTSF</sequence>
<organism evidence="2 3">
    <name type="scientific">Halobacteriovorax vibrionivorans</name>
    <dbReference type="NCBI Taxonomy" id="2152716"/>
    <lineage>
        <taxon>Bacteria</taxon>
        <taxon>Pseudomonadati</taxon>
        <taxon>Bdellovibrionota</taxon>
        <taxon>Bacteriovoracia</taxon>
        <taxon>Bacteriovoracales</taxon>
        <taxon>Halobacteriovoraceae</taxon>
        <taxon>Halobacteriovorax</taxon>
    </lineage>
</organism>
<evidence type="ECO:0000256" key="1">
    <source>
        <dbReference type="SAM" id="SignalP"/>
    </source>
</evidence>
<protein>
    <submittedName>
        <fullName evidence="2">DUF3347 domain-containing protein</fullName>
    </submittedName>
</protein>
<feature type="chain" id="PRO_5047349760" evidence="1">
    <location>
        <begin position="23"/>
        <end position="164"/>
    </location>
</feature>
<comment type="caution">
    <text evidence="2">The sequence shown here is derived from an EMBL/GenBank/DDBJ whole genome shotgun (WGS) entry which is preliminary data.</text>
</comment>
<gene>
    <name evidence="2" type="ORF">DAY19_07405</name>
</gene>
<keyword evidence="3" id="KW-1185">Reference proteome</keyword>
<dbReference type="Proteomes" id="UP000443582">
    <property type="component" value="Unassembled WGS sequence"/>
</dbReference>
<evidence type="ECO:0000313" key="3">
    <source>
        <dbReference type="Proteomes" id="UP000443582"/>
    </source>
</evidence>
<accession>A0ABY0IFU3</accession>
<reference evidence="3" key="1">
    <citation type="journal article" date="2019" name="Int. J. Syst. Evol. Microbiol.">
        <title>Halobacteriovorax valvorus sp. nov., a novel prokaryotic predator isolated from coastal seawater of China.</title>
        <authorList>
            <person name="Chen M.-X."/>
        </authorList>
    </citation>
    <scope>NUCLEOTIDE SEQUENCE [LARGE SCALE GENOMIC DNA]</scope>
    <source>
        <strain evidence="3">BL9</strain>
    </source>
</reference>
<name>A0ABY0IFU3_9BACT</name>
<feature type="signal peptide" evidence="1">
    <location>
        <begin position="1"/>
        <end position="22"/>
    </location>
</feature>
<evidence type="ECO:0000313" key="2">
    <source>
        <dbReference type="EMBL" id="RZF21507.1"/>
    </source>
</evidence>
<proteinExistence type="predicted"/>